<feature type="transmembrane region" description="Helical" evidence="7">
    <location>
        <begin position="145"/>
        <end position="165"/>
    </location>
</feature>
<dbReference type="PANTHER" id="PTHR43386">
    <property type="entry name" value="OLIGOPEPTIDE TRANSPORT SYSTEM PERMEASE PROTEIN APPC"/>
    <property type="match status" value="1"/>
</dbReference>
<evidence type="ECO:0000313" key="10">
    <source>
        <dbReference type="Proteomes" id="UP000288215"/>
    </source>
</evidence>
<feature type="transmembrane region" description="Helical" evidence="7">
    <location>
        <begin position="37"/>
        <end position="56"/>
    </location>
</feature>
<reference evidence="9 10" key="1">
    <citation type="submission" date="2018-12" db="EMBL/GenBank/DDBJ databases">
        <title>The complete genome of the methanogenic archaea of the candidate phylum Verstraetearchaeota, obtained from the metagenome of underground thermal water.</title>
        <authorList>
            <person name="Kadnikov V.V."/>
            <person name="Mardanov A.V."/>
            <person name="Beletsky A.V."/>
            <person name="Karnachuk O.V."/>
            <person name="Ravin N.V."/>
        </authorList>
    </citation>
    <scope>NUCLEOTIDE SEQUENCE [LARGE SCALE GENOMIC DNA]</scope>
    <source>
        <strain evidence="9">Ch88</strain>
    </source>
</reference>
<evidence type="ECO:0000256" key="7">
    <source>
        <dbReference type="RuleBase" id="RU363032"/>
    </source>
</evidence>
<dbReference type="PROSITE" id="PS50928">
    <property type="entry name" value="ABC_TM1"/>
    <property type="match status" value="1"/>
</dbReference>
<feature type="domain" description="ABC transmembrane type-1" evidence="8">
    <location>
        <begin position="103"/>
        <end position="307"/>
    </location>
</feature>
<comment type="subcellular location">
    <subcellularLocation>
        <location evidence="1 7">Cell membrane</location>
        <topology evidence="1 7">Multi-pass membrane protein</topology>
    </subcellularLocation>
</comment>
<dbReference type="InterPro" id="IPR025966">
    <property type="entry name" value="OppC_N"/>
</dbReference>
<dbReference type="PANTHER" id="PTHR43386:SF1">
    <property type="entry name" value="D,D-DIPEPTIDE TRANSPORT SYSTEM PERMEASE PROTEIN DDPC-RELATED"/>
    <property type="match status" value="1"/>
</dbReference>
<accession>A0A444L6B9</accession>
<evidence type="ECO:0000313" key="9">
    <source>
        <dbReference type="EMBL" id="RWX73107.1"/>
    </source>
</evidence>
<dbReference type="Pfam" id="PF12911">
    <property type="entry name" value="OppC_N"/>
    <property type="match status" value="1"/>
</dbReference>
<evidence type="ECO:0000256" key="4">
    <source>
        <dbReference type="ARBA" id="ARBA00022692"/>
    </source>
</evidence>
<dbReference type="InterPro" id="IPR050366">
    <property type="entry name" value="BP-dependent_transpt_permease"/>
</dbReference>
<feature type="transmembrane region" description="Helical" evidence="7">
    <location>
        <begin position="284"/>
        <end position="307"/>
    </location>
</feature>
<dbReference type="AlphaFoldDB" id="A0A444L6B9"/>
<dbReference type="GO" id="GO:0055085">
    <property type="term" value="P:transmembrane transport"/>
    <property type="evidence" value="ECO:0007669"/>
    <property type="project" value="InterPro"/>
</dbReference>
<dbReference type="Gene3D" id="1.10.3720.10">
    <property type="entry name" value="MetI-like"/>
    <property type="match status" value="1"/>
</dbReference>
<keyword evidence="4 7" id="KW-0812">Transmembrane</keyword>
<dbReference type="Pfam" id="PF00528">
    <property type="entry name" value="BPD_transp_1"/>
    <property type="match status" value="1"/>
</dbReference>
<evidence type="ECO:0000256" key="1">
    <source>
        <dbReference type="ARBA" id="ARBA00004651"/>
    </source>
</evidence>
<keyword evidence="5 7" id="KW-1133">Transmembrane helix</keyword>
<evidence type="ECO:0000256" key="5">
    <source>
        <dbReference type="ARBA" id="ARBA00022989"/>
    </source>
</evidence>
<feature type="transmembrane region" description="Helical" evidence="7">
    <location>
        <begin position="171"/>
        <end position="195"/>
    </location>
</feature>
<dbReference type="GO" id="GO:0005886">
    <property type="term" value="C:plasma membrane"/>
    <property type="evidence" value="ECO:0007669"/>
    <property type="project" value="UniProtKB-SubCell"/>
</dbReference>
<gene>
    <name evidence="9" type="ORF">Metus_1081</name>
</gene>
<keyword evidence="3" id="KW-1003">Cell membrane</keyword>
<dbReference type="SUPFAM" id="SSF161098">
    <property type="entry name" value="MetI-like"/>
    <property type="match status" value="1"/>
</dbReference>
<sequence>MVSLALRKRGSRKGQERRSASQWAVAWRRFKKHKSGLLGLGMVVALILVAIFHSFIAPYPARPDPNAFLPLYEGEAGQPPSWKHPFGTTIIGNDVFSEVVHGTVYTLYVAIGTTLIAMLITVVVGISSGYLGGKIDDLLMRITEVFLVFPSLLLILVFARIYQLINPEPFWNVLGISIPVNLTMIVVIVAVFAWAGNARVIRGEVLALKEKEFIQAAKSLGANSRWIMLRHIFPNILPQVIVIATLTMASAVLVEAVVSFLGFGDPSTITWGRMMEESFQNMSTTWWAEVFPGLAVFFTVLAFNLMGDGISDALNPRLRE</sequence>
<evidence type="ECO:0000256" key="3">
    <source>
        <dbReference type="ARBA" id="ARBA00022475"/>
    </source>
</evidence>
<evidence type="ECO:0000259" key="8">
    <source>
        <dbReference type="PROSITE" id="PS50928"/>
    </source>
</evidence>
<protein>
    <submittedName>
        <fullName evidence="9">Dipeptide transport system permease protein DppC</fullName>
    </submittedName>
</protein>
<dbReference type="EMBL" id="RXGA01000003">
    <property type="protein sequence ID" value="RWX73107.1"/>
    <property type="molecule type" value="Genomic_DNA"/>
</dbReference>
<keyword evidence="2 7" id="KW-0813">Transport</keyword>
<dbReference type="CDD" id="cd06261">
    <property type="entry name" value="TM_PBP2"/>
    <property type="match status" value="1"/>
</dbReference>
<keyword evidence="6 7" id="KW-0472">Membrane</keyword>
<dbReference type="Proteomes" id="UP000288215">
    <property type="component" value="Unassembled WGS sequence"/>
</dbReference>
<comment type="similarity">
    <text evidence="7">Belongs to the binding-protein-dependent transport system permease family.</text>
</comment>
<comment type="caution">
    <text evidence="9">The sequence shown here is derived from an EMBL/GenBank/DDBJ whole genome shotgun (WGS) entry which is preliminary data.</text>
</comment>
<organism evidence="9 10">
    <name type="scientific">Methanosuratincola subterraneus</name>
    <dbReference type="NCBI Taxonomy" id="2593994"/>
    <lineage>
        <taxon>Archaea</taxon>
        <taxon>Thermoproteota</taxon>
        <taxon>Methanosuratincolia</taxon>
        <taxon>Candidatus Methanomethylicales</taxon>
        <taxon>Candidatus Methanomethylicaceae</taxon>
        <taxon>Candidatus Methanosuratincola (ex Vanwonterghem et al. 2016)</taxon>
    </lineage>
</organism>
<dbReference type="InterPro" id="IPR035906">
    <property type="entry name" value="MetI-like_sf"/>
</dbReference>
<name>A0A444L6B9_METS7</name>
<evidence type="ECO:0000256" key="6">
    <source>
        <dbReference type="ARBA" id="ARBA00023136"/>
    </source>
</evidence>
<dbReference type="InterPro" id="IPR000515">
    <property type="entry name" value="MetI-like"/>
</dbReference>
<evidence type="ECO:0000256" key="2">
    <source>
        <dbReference type="ARBA" id="ARBA00022448"/>
    </source>
</evidence>
<proteinExistence type="inferred from homology"/>
<feature type="transmembrane region" description="Helical" evidence="7">
    <location>
        <begin position="105"/>
        <end position="133"/>
    </location>
</feature>
<feature type="transmembrane region" description="Helical" evidence="7">
    <location>
        <begin position="240"/>
        <end position="264"/>
    </location>
</feature>